<keyword evidence="10" id="KW-1185">Reference proteome</keyword>
<evidence type="ECO:0000256" key="5">
    <source>
        <dbReference type="ARBA" id="ARBA00022989"/>
    </source>
</evidence>
<evidence type="ECO:0000256" key="7">
    <source>
        <dbReference type="ARBA" id="ARBA00023170"/>
    </source>
</evidence>
<gene>
    <name evidence="11" type="primary">LOC115874419</name>
</gene>
<dbReference type="RefSeq" id="XP_030745443.1">
    <property type="nucleotide sequence ID" value="XM_030889583.1"/>
</dbReference>
<accession>A0A6J2X2L8</accession>
<dbReference type="GO" id="GO:0007165">
    <property type="term" value="P:signal transduction"/>
    <property type="evidence" value="ECO:0007669"/>
    <property type="project" value="UniProtKB-KW"/>
</dbReference>
<dbReference type="InterPro" id="IPR004117">
    <property type="entry name" value="7tm6_olfct_rcpt"/>
</dbReference>
<evidence type="ECO:0000313" key="10">
    <source>
        <dbReference type="Proteomes" id="UP000504635"/>
    </source>
</evidence>
<keyword evidence="6 9" id="KW-0472">Membrane</keyword>
<name>A0A6J2X2L8_SITOR</name>
<evidence type="ECO:0000313" key="11">
    <source>
        <dbReference type="RefSeq" id="XP_030745443.1"/>
    </source>
</evidence>
<evidence type="ECO:0000256" key="1">
    <source>
        <dbReference type="ARBA" id="ARBA00004141"/>
    </source>
</evidence>
<keyword evidence="2" id="KW-0716">Sensory transduction</keyword>
<evidence type="ECO:0000256" key="3">
    <source>
        <dbReference type="ARBA" id="ARBA00022692"/>
    </source>
</evidence>
<keyword evidence="4" id="KW-0552">Olfaction</keyword>
<dbReference type="KEGG" id="soy:115874419"/>
<keyword evidence="3 9" id="KW-0812">Transmembrane</keyword>
<proteinExistence type="predicted"/>
<keyword evidence="5 9" id="KW-1133">Transmembrane helix</keyword>
<feature type="transmembrane region" description="Helical" evidence="9">
    <location>
        <begin position="15"/>
        <end position="36"/>
    </location>
</feature>
<reference evidence="11" key="1">
    <citation type="submission" date="2025-08" db="UniProtKB">
        <authorList>
            <consortium name="RefSeq"/>
        </authorList>
    </citation>
    <scope>IDENTIFICATION</scope>
    <source>
        <tissue evidence="11">Gonads</tissue>
    </source>
</reference>
<keyword evidence="8" id="KW-0807">Transducer</keyword>
<dbReference type="GeneID" id="115874419"/>
<evidence type="ECO:0000256" key="6">
    <source>
        <dbReference type="ARBA" id="ARBA00023136"/>
    </source>
</evidence>
<sequence length="115" mass="13455">MIFCFSTIYLFLKAYVHIFLILCLFLIVAELSIIILNNGQKSEDQWELFHFKLYDLPWYTWSKDNCRTLLMMITESAKVEKIVIINELACNHALFVAVWKLGYTVINAIVSLSKN</sequence>
<protein>
    <submittedName>
        <fullName evidence="11">Uncharacterized protein LOC115874419</fullName>
    </submittedName>
</protein>
<dbReference type="AlphaFoldDB" id="A0A6J2X2L8"/>
<dbReference type="GO" id="GO:0004984">
    <property type="term" value="F:olfactory receptor activity"/>
    <property type="evidence" value="ECO:0007669"/>
    <property type="project" value="InterPro"/>
</dbReference>
<evidence type="ECO:0000256" key="2">
    <source>
        <dbReference type="ARBA" id="ARBA00022606"/>
    </source>
</evidence>
<evidence type="ECO:0000256" key="4">
    <source>
        <dbReference type="ARBA" id="ARBA00022725"/>
    </source>
</evidence>
<dbReference type="GO" id="GO:0016020">
    <property type="term" value="C:membrane"/>
    <property type="evidence" value="ECO:0007669"/>
    <property type="project" value="UniProtKB-SubCell"/>
</dbReference>
<organism evidence="10 11">
    <name type="scientific">Sitophilus oryzae</name>
    <name type="common">Rice weevil</name>
    <name type="synonym">Curculio oryzae</name>
    <dbReference type="NCBI Taxonomy" id="7048"/>
    <lineage>
        <taxon>Eukaryota</taxon>
        <taxon>Metazoa</taxon>
        <taxon>Ecdysozoa</taxon>
        <taxon>Arthropoda</taxon>
        <taxon>Hexapoda</taxon>
        <taxon>Insecta</taxon>
        <taxon>Pterygota</taxon>
        <taxon>Neoptera</taxon>
        <taxon>Endopterygota</taxon>
        <taxon>Coleoptera</taxon>
        <taxon>Polyphaga</taxon>
        <taxon>Cucujiformia</taxon>
        <taxon>Curculionidae</taxon>
        <taxon>Dryophthorinae</taxon>
        <taxon>Sitophilus</taxon>
    </lineage>
</organism>
<keyword evidence="7" id="KW-0675">Receptor</keyword>
<comment type="subcellular location">
    <subcellularLocation>
        <location evidence="1">Membrane</location>
        <topology evidence="1">Multi-pass membrane protein</topology>
    </subcellularLocation>
</comment>
<dbReference type="GO" id="GO:0005549">
    <property type="term" value="F:odorant binding"/>
    <property type="evidence" value="ECO:0007669"/>
    <property type="project" value="InterPro"/>
</dbReference>
<evidence type="ECO:0000256" key="8">
    <source>
        <dbReference type="ARBA" id="ARBA00023224"/>
    </source>
</evidence>
<dbReference type="InParanoid" id="A0A6J2X2L8"/>
<dbReference type="Proteomes" id="UP000504635">
    <property type="component" value="Unplaced"/>
</dbReference>
<dbReference type="Pfam" id="PF02949">
    <property type="entry name" value="7tm_6"/>
    <property type="match status" value="1"/>
</dbReference>
<evidence type="ECO:0000256" key="9">
    <source>
        <dbReference type="SAM" id="Phobius"/>
    </source>
</evidence>